<dbReference type="EnsemblMetazoa" id="AALFPA23_001566.R38771">
    <property type="protein sequence ID" value="AALFPA23_001566.P38771"/>
    <property type="gene ID" value="AALFPA23_001566"/>
</dbReference>
<dbReference type="RefSeq" id="XP_062706321.1">
    <property type="nucleotide sequence ID" value="XM_062850337.1"/>
</dbReference>
<dbReference type="GeneID" id="134287721"/>
<dbReference type="Proteomes" id="UP000069940">
    <property type="component" value="Unassembled WGS sequence"/>
</dbReference>
<evidence type="ECO:0008006" key="3">
    <source>
        <dbReference type="Google" id="ProtNLM"/>
    </source>
</evidence>
<accession>A0ABM1XPE4</accession>
<reference evidence="2" key="1">
    <citation type="journal article" date="2015" name="Proc. Natl. Acad. Sci. U.S.A.">
        <title>Genome sequence of the Asian Tiger mosquito, Aedes albopictus, reveals insights into its biology, genetics, and evolution.</title>
        <authorList>
            <person name="Chen X.G."/>
            <person name="Jiang X."/>
            <person name="Gu J."/>
            <person name="Xu M."/>
            <person name="Wu Y."/>
            <person name="Deng Y."/>
            <person name="Zhang C."/>
            <person name="Bonizzoni M."/>
            <person name="Dermauw W."/>
            <person name="Vontas J."/>
            <person name="Armbruster P."/>
            <person name="Huang X."/>
            <person name="Yang Y."/>
            <person name="Zhang H."/>
            <person name="He W."/>
            <person name="Peng H."/>
            <person name="Liu Y."/>
            <person name="Wu K."/>
            <person name="Chen J."/>
            <person name="Lirakis M."/>
            <person name="Topalis P."/>
            <person name="Van Leeuwen T."/>
            <person name="Hall A.B."/>
            <person name="Jiang X."/>
            <person name="Thorpe C."/>
            <person name="Mueller R.L."/>
            <person name="Sun C."/>
            <person name="Waterhouse R.M."/>
            <person name="Yan G."/>
            <person name="Tu Z.J."/>
            <person name="Fang X."/>
            <person name="James A.A."/>
        </authorList>
    </citation>
    <scope>NUCLEOTIDE SEQUENCE [LARGE SCALE GENOMIC DNA]</scope>
    <source>
        <strain evidence="2">Foshan</strain>
    </source>
</reference>
<organism evidence="1 2">
    <name type="scientific">Aedes albopictus</name>
    <name type="common">Asian tiger mosquito</name>
    <name type="synonym">Stegomyia albopicta</name>
    <dbReference type="NCBI Taxonomy" id="7160"/>
    <lineage>
        <taxon>Eukaryota</taxon>
        <taxon>Metazoa</taxon>
        <taxon>Ecdysozoa</taxon>
        <taxon>Arthropoda</taxon>
        <taxon>Hexapoda</taxon>
        <taxon>Insecta</taxon>
        <taxon>Pterygota</taxon>
        <taxon>Neoptera</taxon>
        <taxon>Endopterygota</taxon>
        <taxon>Diptera</taxon>
        <taxon>Nematocera</taxon>
        <taxon>Culicoidea</taxon>
        <taxon>Culicidae</taxon>
        <taxon>Culicinae</taxon>
        <taxon>Aedini</taxon>
        <taxon>Aedes</taxon>
        <taxon>Stegomyia</taxon>
    </lineage>
</organism>
<protein>
    <recommendedName>
        <fullName evidence="3">Secreted protein</fullName>
    </recommendedName>
</protein>
<evidence type="ECO:0000313" key="2">
    <source>
        <dbReference type="Proteomes" id="UP000069940"/>
    </source>
</evidence>
<keyword evidence="2" id="KW-1185">Reference proteome</keyword>
<reference evidence="1" key="2">
    <citation type="submission" date="2025-05" db="UniProtKB">
        <authorList>
            <consortium name="EnsemblMetazoa"/>
        </authorList>
    </citation>
    <scope>IDENTIFICATION</scope>
    <source>
        <strain evidence="1">Foshan</strain>
    </source>
</reference>
<proteinExistence type="predicted"/>
<evidence type="ECO:0000313" key="1">
    <source>
        <dbReference type="EnsemblMetazoa" id="AALFPA23_001566.P38771"/>
    </source>
</evidence>
<name>A0ABM1XPE4_AEDAL</name>
<sequence length="171" mass="19554">MKDCVRFIGIAKEALKRSTLNGCWRAIWPTCVSKNETEVDMDATILKICHAVGKEGFENLEKKDLEELMIDHPIDDDELMELLIESEENFGDAEESEACGQEFNQTKLGELLEMAEKMGDMALDEDLDVERAVEFRADLRRVTLRYNQLFKQQSVTVLAAKNCSVDEERMV</sequence>